<dbReference type="Pfam" id="PF07087">
    <property type="entry name" value="DUF1353"/>
    <property type="match status" value="1"/>
</dbReference>
<evidence type="ECO:0000256" key="1">
    <source>
        <dbReference type="SAM" id="Phobius"/>
    </source>
</evidence>
<dbReference type="AlphaFoldDB" id="A0A0F9S0K8"/>
<proteinExistence type="predicted"/>
<protein>
    <recommendedName>
        <fullName evidence="3">DUF1353 domain-containing protein</fullName>
    </recommendedName>
</protein>
<dbReference type="EMBL" id="LAZR01000631">
    <property type="protein sequence ID" value="KKN62265.1"/>
    <property type="molecule type" value="Genomic_DNA"/>
</dbReference>
<sequence>MSNFTSRLEVTPLDDGRRWRLIRAFPWGFIVVPVGFITDFASVPRLFWWLVSPWGKYGKAAIIHDFLYQNRGYYFDGSTIGVWVPVDRWQADHEFLLGMQALGAAPWRRRLMYWGVRAFGWLAWEKR</sequence>
<evidence type="ECO:0000313" key="2">
    <source>
        <dbReference type="EMBL" id="KKN62265.1"/>
    </source>
</evidence>
<evidence type="ECO:0008006" key="3">
    <source>
        <dbReference type="Google" id="ProtNLM"/>
    </source>
</evidence>
<comment type="caution">
    <text evidence="2">The sequence shown here is derived from an EMBL/GenBank/DDBJ whole genome shotgun (WGS) entry which is preliminary data.</text>
</comment>
<organism evidence="2">
    <name type="scientific">marine sediment metagenome</name>
    <dbReference type="NCBI Taxonomy" id="412755"/>
    <lineage>
        <taxon>unclassified sequences</taxon>
        <taxon>metagenomes</taxon>
        <taxon>ecological metagenomes</taxon>
    </lineage>
</organism>
<reference evidence="2" key="1">
    <citation type="journal article" date="2015" name="Nature">
        <title>Complex archaea that bridge the gap between prokaryotes and eukaryotes.</title>
        <authorList>
            <person name="Spang A."/>
            <person name="Saw J.H."/>
            <person name="Jorgensen S.L."/>
            <person name="Zaremba-Niedzwiedzka K."/>
            <person name="Martijn J."/>
            <person name="Lind A.E."/>
            <person name="van Eijk R."/>
            <person name="Schleper C."/>
            <person name="Guy L."/>
            <person name="Ettema T.J."/>
        </authorList>
    </citation>
    <scope>NUCLEOTIDE SEQUENCE</scope>
</reference>
<dbReference type="InterPro" id="IPR010767">
    <property type="entry name" value="Phage_CGC-2007_Cje0229"/>
</dbReference>
<name>A0A0F9S0K8_9ZZZZ</name>
<keyword evidence="1" id="KW-0812">Transmembrane</keyword>
<gene>
    <name evidence="2" type="ORF">LCGC14_0514020</name>
</gene>
<feature type="transmembrane region" description="Helical" evidence="1">
    <location>
        <begin position="21"/>
        <end position="43"/>
    </location>
</feature>
<keyword evidence="1" id="KW-0472">Membrane</keyword>
<accession>A0A0F9S0K8</accession>
<keyword evidence="1" id="KW-1133">Transmembrane helix</keyword>